<evidence type="ECO:0000259" key="1">
    <source>
        <dbReference type="Pfam" id="PF01048"/>
    </source>
</evidence>
<organism evidence="2 3">
    <name type="scientific">Pycnococcus provasolii</name>
    <dbReference type="NCBI Taxonomy" id="41880"/>
    <lineage>
        <taxon>Eukaryota</taxon>
        <taxon>Viridiplantae</taxon>
        <taxon>Chlorophyta</taxon>
        <taxon>Pseudoscourfieldiophyceae</taxon>
        <taxon>Pseudoscourfieldiales</taxon>
        <taxon>Pycnococcaceae</taxon>
        <taxon>Pycnococcus</taxon>
    </lineage>
</organism>
<accession>A0A830HFD6</accession>
<dbReference type="InterPro" id="IPR044580">
    <property type="entry name" value="MTAN"/>
</dbReference>
<dbReference type="PANTHER" id="PTHR46994">
    <property type="entry name" value="5'-METHYLTHIOADENOSINE/S-ADENOSYLHOMOCYSTEINE NUCLEOSIDASE 1"/>
    <property type="match status" value="1"/>
</dbReference>
<name>A0A830HFD6_9CHLO</name>
<dbReference type="Proteomes" id="UP000660262">
    <property type="component" value="Unassembled WGS sequence"/>
</dbReference>
<dbReference type="AlphaFoldDB" id="A0A830HFD6"/>
<dbReference type="SUPFAM" id="SSF53167">
    <property type="entry name" value="Purine and uridine phosphorylases"/>
    <property type="match status" value="1"/>
</dbReference>
<gene>
    <name evidence="2" type="ORF">PPROV_000280300</name>
</gene>
<reference evidence="2" key="1">
    <citation type="submission" date="2020-10" db="EMBL/GenBank/DDBJ databases">
        <title>Unveiling of a novel bifunctional photoreceptor, Dualchrome1, isolated from a cosmopolitan green alga.</title>
        <authorList>
            <person name="Suzuki S."/>
            <person name="Kawachi M."/>
        </authorList>
    </citation>
    <scope>NUCLEOTIDE SEQUENCE</scope>
    <source>
        <strain evidence="2">NIES 2893</strain>
    </source>
</reference>
<comment type="caution">
    <text evidence="2">The sequence shown here is derived from an EMBL/GenBank/DDBJ whole genome shotgun (WGS) entry which is preliminary data.</text>
</comment>
<feature type="domain" description="Nucleoside phosphorylase" evidence="1">
    <location>
        <begin position="6"/>
        <end position="247"/>
    </location>
</feature>
<dbReference type="Gene3D" id="3.40.50.1580">
    <property type="entry name" value="Nucleoside phosphorylase domain"/>
    <property type="match status" value="1"/>
</dbReference>
<evidence type="ECO:0000313" key="3">
    <source>
        <dbReference type="Proteomes" id="UP000660262"/>
    </source>
</evidence>
<keyword evidence="3" id="KW-1185">Reference proteome</keyword>
<dbReference type="OrthoDB" id="1153057at2759"/>
<dbReference type="Pfam" id="PF01048">
    <property type="entry name" value="PNP_UDP_1"/>
    <property type="match status" value="1"/>
</dbReference>
<protein>
    <recommendedName>
        <fullName evidence="1">Nucleoside phosphorylase domain-containing protein</fullName>
    </recommendedName>
</protein>
<evidence type="ECO:0000313" key="2">
    <source>
        <dbReference type="EMBL" id="GHP04049.1"/>
    </source>
</evidence>
<dbReference type="GO" id="GO:0008930">
    <property type="term" value="F:methylthioadenosine nucleosidase activity"/>
    <property type="evidence" value="ECO:0007669"/>
    <property type="project" value="InterPro"/>
</dbReference>
<sequence length="259" mass="27490">MPVSSVLIVIAMEAEAAPIVEHLRLTPSDKMPSPFKAFAGTFQGALNVTIVCPGPCPIHGVDAVGTEAASLATYIGVQTYEPGVVINAGTCGGFQKRGAAIGDVYLVDEFRRHDRRIPIPAFASYADGSMEASTQTALLVDALKESWDVEKGPEAKGAVKQGLLTTGNSFANTDRCVEVMESFGAHVKDMEGQAVAWTCHITHTKLIGIKSVTDIVDREEGTAPGESEFLENLSAAARSLKTALVIVLKVLQARELDHV</sequence>
<dbReference type="InterPro" id="IPR000845">
    <property type="entry name" value="Nucleoside_phosphorylase_d"/>
</dbReference>
<dbReference type="EMBL" id="BNJQ01000006">
    <property type="protein sequence ID" value="GHP04049.1"/>
    <property type="molecule type" value="Genomic_DNA"/>
</dbReference>
<dbReference type="GO" id="GO:0019509">
    <property type="term" value="P:L-methionine salvage from methylthioadenosine"/>
    <property type="evidence" value="ECO:0007669"/>
    <property type="project" value="InterPro"/>
</dbReference>
<proteinExistence type="predicted"/>
<dbReference type="GO" id="GO:0009116">
    <property type="term" value="P:nucleoside metabolic process"/>
    <property type="evidence" value="ECO:0007669"/>
    <property type="project" value="InterPro"/>
</dbReference>
<dbReference type="PANTHER" id="PTHR46994:SF1">
    <property type="entry name" value="5'-METHYLTHIOADENOSINE NUCLEOSIDASE"/>
    <property type="match status" value="1"/>
</dbReference>
<dbReference type="CDD" id="cd09008">
    <property type="entry name" value="MTAN"/>
    <property type="match status" value="1"/>
</dbReference>
<dbReference type="InterPro" id="IPR035994">
    <property type="entry name" value="Nucleoside_phosphorylase_sf"/>
</dbReference>